<accession>A0A9D4GX27</accession>
<reference evidence="1" key="1">
    <citation type="journal article" date="2019" name="bioRxiv">
        <title>The Genome of the Zebra Mussel, Dreissena polymorpha: A Resource for Invasive Species Research.</title>
        <authorList>
            <person name="McCartney M.A."/>
            <person name="Auch B."/>
            <person name="Kono T."/>
            <person name="Mallez S."/>
            <person name="Zhang Y."/>
            <person name="Obille A."/>
            <person name="Becker A."/>
            <person name="Abrahante J.E."/>
            <person name="Garbe J."/>
            <person name="Badalamenti J.P."/>
            <person name="Herman A."/>
            <person name="Mangelson H."/>
            <person name="Liachko I."/>
            <person name="Sullivan S."/>
            <person name="Sone E.D."/>
            <person name="Koren S."/>
            <person name="Silverstein K.A.T."/>
            <person name="Beckman K.B."/>
            <person name="Gohl D.M."/>
        </authorList>
    </citation>
    <scope>NUCLEOTIDE SEQUENCE</scope>
    <source>
        <strain evidence="1">Duluth1</strain>
        <tissue evidence="1">Whole animal</tissue>
    </source>
</reference>
<proteinExistence type="predicted"/>
<protein>
    <submittedName>
        <fullName evidence="1">Uncharacterized protein</fullName>
    </submittedName>
</protein>
<organism evidence="1 2">
    <name type="scientific">Dreissena polymorpha</name>
    <name type="common">Zebra mussel</name>
    <name type="synonym">Mytilus polymorpha</name>
    <dbReference type="NCBI Taxonomy" id="45954"/>
    <lineage>
        <taxon>Eukaryota</taxon>
        <taxon>Metazoa</taxon>
        <taxon>Spiralia</taxon>
        <taxon>Lophotrochozoa</taxon>
        <taxon>Mollusca</taxon>
        <taxon>Bivalvia</taxon>
        <taxon>Autobranchia</taxon>
        <taxon>Heteroconchia</taxon>
        <taxon>Euheterodonta</taxon>
        <taxon>Imparidentia</taxon>
        <taxon>Neoheterodontei</taxon>
        <taxon>Myida</taxon>
        <taxon>Dreissenoidea</taxon>
        <taxon>Dreissenidae</taxon>
        <taxon>Dreissena</taxon>
    </lineage>
</organism>
<sequence length="50" mass="5805">MLKWNVDRSSPSNKIRDLMAWSNDIMKDIAYQRKILSNPLAIVLTKGWSV</sequence>
<dbReference type="EMBL" id="JAIWYP010000005">
    <property type="protein sequence ID" value="KAH3824472.1"/>
    <property type="molecule type" value="Genomic_DNA"/>
</dbReference>
<reference evidence="1" key="2">
    <citation type="submission" date="2020-11" db="EMBL/GenBank/DDBJ databases">
        <authorList>
            <person name="McCartney M.A."/>
            <person name="Auch B."/>
            <person name="Kono T."/>
            <person name="Mallez S."/>
            <person name="Becker A."/>
            <person name="Gohl D.M."/>
            <person name="Silverstein K.A.T."/>
            <person name="Koren S."/>
            <person name="Bechman K.B."/>
            <person name="Herman A."/>
            <person name="Abrahante J.E."/>
            <person name="Garbe J."/>
        </authorList>
    </citation>
    <scope>NUCLEOTIDE SEQUENCE</scope>
    <source>
        <strain evidence="1">Duluth1</strain>
        <tissue evidence="1">Whole animal</tissue>
    </source>
</reference>
<comment type="caution">
    <text evidence="1">The sequence shown here is derived from an EMBL/GenBank/DDBJ whole genome shotgun (WGS) entry which is preliminary data.</text>
</comment>
<dbReference type="AlphaFoldDB" id="A0A9D4GX27"/>
<evidence type="ECO:0000313" key="2">
    <source>
        <dbReference type="Proteomes" id="UP000828390"/>
    </source>
</evidence>
<evidence type="ECO:0000313" key="1">
    <source>
        <dbReference type="EMBL" id="KAH3824472.1"/>
    </source>
</evidence>
<name>A0A9D4GX27_DREPO</name>
<keyword evidence="2" id="KW-1185">Reference proteome</keyword>
<dbReference type="Proteomes" id="UP000828390">
    <property type="component" value="Unassembled WGS sequence"/>
</dbReference>
<gene>
    <name evidence="1" type="ORF">DPMN_126308</name>
</gene>